<accession>A0ABU9D4W2</accession>
<proteinExistence type="predicted"/>
<keyword evidence="5" id="KW-1185">Reference proteome</keyword>
<dbReference type="Gene3D" id="3.30.420.40">
    <property type="match status" value="1"/>
</dbReference>
<evidence type="ECO:0000259" key="2">
    <source>
        <dbReference type="Pfam" id="PF02541"/>
    </source>
</evidence>
<dbReference type="SUPFAM" id="SSF53067">
    <property type="entry name" value="Actin-like ATPase domain"/>
    <property type="match status" value="2"/>
</dbReference>
<reference evidence="4 5" key="1">
    <citation type="submission" date="2024-04" db="EMBL/GenBank/DDBJ databases">
        <authorList>
            <person name="Abashina T."/>
            <person name="Shaikin A."/>
        </authorList>
    </citation>
    <scope>NUCLEOTIDE SEQUENCE [LARGE SCALE GENOMIC DNA]</scope>
    <source>
        <strain evidence="4 5">AAFK</strain>
    </source>
</reference>
<dbReference type="InterPro" id="IPR048950">
    <property type="entry name" value="Ppx_GppA_C"/>
</dbReference>
<dbReference type="Gene3D" id="3.30.420.150">
    <property type="entry name" value="Exopolyphosphatase. Domain 2"/>
    <property type="match status" value="1"/>
</dbReference>
<name>A0ABU9D4W2_9PROT</name>
<evidence type="ECO:0000259" key="3">
    <source>
        <dbReference type="Pfam" id="PF21447"/>
    </source>
</evidence>
<dbReference type="InterPro" id="IPR043129">
    <property type="entry name" value="ATPase_NBD"/>
</dbReference>
<dbReference type="InterPro" id="IPR050273">
    <property type="entry name" value="GppA/Ppx_hydrolase"/>
</dbReference>
<dbReference type="PANTHER" id="PTHR30005:SF0">
    <property type="entry name" value="RETROGRADE REGULATION PROTEIN 2"/>
    <property type="match status" value="1"/>
</dbReference>
<evidence type="ECO:0000313" key="4">
    <source>
        <dbReference type="EMBL" id="MEK8088594.1"/>
    </source>
</evidence>
<gene>
    <name evidence="4" type="ORF">WOB96_02340</name>
</gene>
<dbReference type="Pfam" id="PF02541">
    <property type="entry name" value="Ppx-GppA"/>
    <property type="match status" value="1"/>
</dbReference>
<dbReference type="EMBL" id="JBBPCO010000002">
    <property type="protein sequence ID" value="MEK8088594.1"/>
    <property type="molecule type" value="Genomic_DNA"/>
</dbReference>
<dbReference type="InterPro" id="IPR003695">
    <property type="entry name" value="Ppx_GppA_N"/>
</dbReference>
<feature type="domain" description="Ppx/GppA phosphatase C-terminal" evidence="3">
    <location>
        <begin position="313"/>
        <end position="487"/>
    </location>
</feature>
<dbReference type="CDD" id="cd24053">
    <property type="entry name" value="ASKHA_NBD_EcPPX-GppA-like"/>
    <property type="match status" value="1"/>
</dbReference>
<organism evidence="4 5">
    <name type="scientific">Thermithiobacillus plumbiphilus</name>
    <dbReference type="NCBI Taxonomy" id="1729899"/>
    <lineage>
        <taxon>Bacteria</taxon>
        <taxon>Pseudomonadati</taxon>
        <taxon>Pseudomonadota</taxon>
        <taxon>Acidithiobacillia</taxon>
        <taxon>Acidithiobacillales</taxon>
        <taxon>Thermithiobacillaceae</taxon>
        <taxon>Thermithiobacillus</taxon>
    </lineage>
</organism>
<dbReference type="Proteomes" id="UP001446205">
    <property type="component" value="Unassembled WGS sequence"/>
</dbReference>
<dbReference type="Pfam" id="PF21447">
    <property type="entry name" value="Ppx-GppA_III"/>
    <property type="match status" value="1"/>
</dbReference>
<dbReference type="InterPro" id="IPR030673">
    <property type="entry name" value="PyroPPase_GppA_Ppx"/>
</dbReference>
<dbReference type="Gene3D" id="1.10.3210.10">
    <property type="entry name" value="Hypothetical protein af1432"/>
    <property type="match status" value="1"/>
</dbReference>
<protein>
    <submittedName>
        <fullName evidence="4">Ppx/GppA phosphatase family protein</fullName>
    </submittedName>
</protein>
<dbReference type="RefSeq" id="WP_341369660.1">
    <property type="nucleotide sequence ID" value="NZ_JBBPCO010000002.1"/>
</dbReference>
<comment type="caution">
    <text evidence="4">The sequence shown here is derived from an EMBL/GenBank/DDBJ whole genome shotgun (WGS) entry which is preliminary data.</text>
</comment>
<dbReference type="SUPFAM" id="SSF109604">
    <property type="entry name" value="HD-domain/PDEase-like"/>
    <property type="match status" value="1"/>
</dbReference>
<evidence type="ECO:0000256" key="1">
    <source>
        <dbReference type="ARBA" id="ARBA00022801"/>
    </source>
</evidence>
<evidence type="ECO:0000313" key="5">
    <source>
        <dbReference type="Proteomes" id="UP001446205"/>
    </source>
</evidence>
<feature type="domain" description="Ppx/GppA phosphatase N-terminal" evidence="2">
    <location>
        <begin position="27"/>
        <end position="304"/>
    </location>
</feature>
<dbReference type="PANTHER" id="PTHR30005">
    <property type="entry name" value="EXOPOLYPHOSPHATASE"/>
    <property type="match status" value="1"/>
</dbReference>
<sequence>MPAQSPLNLAAVDLGSNSFHMVLAVETPEGFKLLDRLREGVRLAEGITAEGGLRAEVEARALACLGRFGQRLRGLNRERVRVVGTNTLRVAGQARDFLAAAEKALGFPIEIISGREEGRLIYLGVAHSLGLKPDAKRLVVDIGGGSTEVMVGQGSLPLEVESFHLGCVSSSRQFFPDAQISPSSLQALEDQVRVTVEPFLPQLRSPGWDEAVGASGTVRAIQRVLEANDFGPVITRPGMDWLRARLLALKRFERFADLKGLKPDRIPVLAGGFAILNALMSLLALHDMAAADGALREGVLLDLIGRIHHEDARESSIRQLQTRFRANASRAETVIRTARGFFEDVQAAWKLKGNHWDWLRWAIMTHDIGLDIAHSGYHRHGEYILRHADLPGFSKREQDILARLVRLQRKLMPALDGEAFAGLPAPEALTLQRLAVLLRLSLLFHRGQLALPAQARLLAKGKRQILLILPENWLVHLPLLEADLAEERTLLHPHFQLRWQASVSPDELSS</sequence>
<dbReference type="PIRSF" id="PIRSF001267">
    <property type="entry name" value="Pyrophosphatase_GppA_Ppx"/>
    <property type="match status" value="1"/>
</dbReference>
<keyword evidence="1" id="KW-0378">Hydrolase</keyword>